<sequence>MKMHVYHFVAKCGSRFTQDRARHVNQANVRPAIDNAAIPPHQRDLHALPRPVVATLIKRTLAPL</sequence>
<name>A0A0V1GT90_9BILA</name>
<protein>
    <submittedName>
        <fullName evidence="1">Uncharacterized protein</fullName>
    </submittedName>
</protein>
<accession>A0A0V1GT90</accession>
<comment type="caution">
    <text evidence="1">The sequence shown here is derived from an EMBL/GenBank/DDBJ whole genome shotgun (WGS) entry which is preliminary data.</text>
</comment>
<evidence type="ECO:0000313" key="1">
    <source>
        <dbReference type="EMBL" id="KRZ01409.1"/>
    </source>
</evidence>
<dbReference type="AlphaFoldDB" id="A0A0V1GT90"/>
<proteinExistence type="predicted"/>
<organism evidence="1 2">
    <name type="scientific">Trichinella zimbabwensis</name>
    <dbReference type="NCBI Taxonomy" id="268475"/>
    <lineage>
        <taxon>Eukaryota</taxon>
        <taxon>Metazoa</taxon>
        <taxon>Ecdysozoa</taxon>
        <taxon>Nematoda</taxon>
        <taxon>Enoplea</taxon>
        <taxon>Dorylaimia</taxon>
        <taxon>Trichinellida</taxon>
        <taxon>Trichinellidae</taxon>
        <taxon>Trichinella</taxon>
    </lineage>
</organism>
<gene>
    <name evidence="1" type="ORF">T11_17770</name>
</gene>
<dbReference type="EMBL" id="JYDP01000291">
    <property type="protein sequence ID" value="KRZ01409.1"/>
    <property type="molecule type" value="Genomic_DNA"/>
</dbReference>
<reference evidence="1 2" key="1">
    <citation type="submission" date="2015-01" db="EMBL/GenBank/DDBJ databases">
        <title>Evolution of Trichinella species and genotypes.</title>
        <authorList>
            <person name="Korhonen P.K."/>
            <person name="Edoardo P."/>
            <person name="Giuseppe L.R."/>
            <person name="Gasser R.B."/>
        </authorList>
    </citation>
    <scope>NUCLEOTIDE SEQUENCE [LARGE SCALE GENOMIC DNA]</scope>
    <source>
        <strain evidence="1">ISS1029</strain>
    </source>
</reference>
<keyword evidence="2" id="KW-1185">Reference proteome</keyword>
<dbReference type="Proteomes" id="UP000055024">
    <property type="component" value="Unassembled WGS sequence"/>
</dbReference>
<evidence type="ECO:0000313" key="2">
    <source>
        <dbReference type="Proteomes" id="UP000055024"/>
    </source>
</evidence>